<comment type="caution">
    <text evidence="3">The sequence shown here is derived from an EMBL/GenBank/DDBJ whole genome shotgun (WGS) entry which is preliminary data.</text>
</comment>
<dbReference type="Proteomes" id="UP000887116">
    <property type="component" value="Unassembled WGS sequence"/>
</dbReference>
<name>A0A8X6GX02_TRICU</name>
<evidence type="ECO:0000313" key="3">
    <source>
        <dbReference type="EMBL" id="GFR12093.1"/>
    </source>
</evidence>
<keyword evidence="4" id="KW-1185">Reference proteome</keyword>
<evidence type="ECO:0000256" key="2">
    <source>
        <dbReference type="SAM" id="MobiDB-lite"/>
    </source>
</evidence>
<organism evidence="3 4">
    <name type="scientific">Trichonephila clavata</name>
    <name type="common">Joro spider</name>
    <name type="synonym">Nephila clavata</name>
    <dbReference type="NCBI Taxonomy" id="2740835"/>
    <lineage>
        <taxon>Eukaryota</taxon>
        <taxon>Metazoa</taxon>
        <taxon>Ecdysozoa</taxon>
        <taxon>Arthropoda</taxon>
        <taxon>Chelicerata</taxon>
        <taxon>Arachnida</taxon>
        <taxon>Araneae</taxon>
        <taxon>Araneomorphae</taxon>
        <taxon>Entelegynae</taxon>
        <taxon>Araneoidea</taxon>
        <taxon>Nephilidae</taxon>
        <taxon>Trichonephila</taxon>
    </lineage>
</organism>
<evidence type="ECO:0000256" key="1">
    <source>
        <dbReference type="SAM" id="Coils"/>
    </source>
</evidence>
<feature type="compositionally biased region" description="Basic and acidic residues" evidence="2">
    <location>
        <begin position="223"/>
        <end position="275"/>
    </location>
</feature>
<dbReference type="AlphaFoldDB" id="A0A8X6GX02"/>
<dbReference type="OrthoDB" id="6437621at2759"/>
<feature type="region of interest" description="Disordered" evidence="2">
    <location>
        <begin position="122"/>
        <end position="325"/>
    </location>
</feature>
<feature type="coiled-coil region" evidence="1">
    <location>
        <begin position="417"/>
        <end position="447"/>
    </location>
</feature>
<accession>A0A8X6GX02</accession>
<sequence length="460" mass="50322">MLCDKFTLLELLDLALRVPEVGAVNFNILHTVLTRLVIELQLDHIRPMCYIHDEVAAQAAITKGKIEDPNIRGRVGLRPTKDIEDIKGMIKSADLKNIGLDTFLTPLVEDITKKVITEELSHEVEELGERKSGLKKEEISEKEEGTSEEKLEKGSPSTSKEIIPSASKEAIPSASKEASPSASKEASPSPSKEASSSPPKEASPSSSKEASPLPSKEASPSPSKEEISLPSKEESPSLSKEESPLPSKEESPSPSKEESPSPSKEESPSPSKEESPSVSKEASPSASKEASASPSEEKETEDLTISIPELTKDKSLEEVTEEEKAAEVRAVATEILEKTSDKTEAAKELLEGSPEKETGKIVTGALKALTNEDIFSLEPAKVIQEMWRVININRRMDGAEEGMRELSSIVDMMLDKISEMEMIINKMENILERVTQLESLCEEFESRIDDAVTIFSVYYS</sequence>
<gene>
    <name evidence="3" type="primary">AVEN_34620_1</name>
    <name evidence="3" type="ORF">TNCT_527071</name>
</gene>
<dbReference type="EMBL" id="BMAO01006867">
    <property type="protein sequence ID" value="GFR12093.1"/>
    <property type="molecule type" value="Genomic_DNA"/>
</dbReference>
<feature type="compositionally biased region" description="Low complexity" evidence="2">
    <location>
        <begin position="276"/>
        <end position="294"/>
    </location>
</feature>
<feature type="compositionally biased region" description="Basic and acidic residues" evidence="2">
    <location>
        <begin position="122"/>
        <end position="153"/>
    </location>
</feature>
<feature type="compositionally biased region" description="Low complexity" evidence="2">
    <location>
        <begin position="164"/>
        <end position="222"/>
    </location>
</feature>
<reference evidence="3" key="1">
    <citation type="submission" date="2020-07" db="EMBL/GenBank/DDBJ databases">
        <title>Multicomponent nature underlies the extraordinary mechanical properties of spider dragline silk.</title>
        <authorList>
            <person name="Kono N."/>
            <person name="Nakamura H."/>
            <person name="Mori M."/>
            <person name="Yoshida Y."/>
            <person name="Ohtoshi R."/>
            <person name="Malay A.D."/>
            <person name="Moran D.A.P."/>
            <person name="Tomita M."/>
            <person name="Numata K."/>
            <person name="Arakawa K."/>
        </authorList>
    </citation>
    <scope>NUCLEOTIDE SEQUENCE</scope>
</reference>
<protein>
    <submittedName>
        <fullName evidence="3">Uncharacterized protein</fullName>
    </submittedName>
</protein>
<keyword evidence="1" id="KW-0175">Coiled coil</keyword>
<feature type="compositionally biased region" description="Basic and acidic residues" evidence="2">
    <location>
        <begin position="310"/>
        <end position="325"/>
    </location>
</feature>
<evidence type="ECO:0000313" key="4">
    <source>
        <dbReference type="Proteomes" id="UP000887116"/>
    </source>
</evidence>
<proteinExistence type="predicted"/>